<sequence length="80" mass="8762">MYFNSASKKIRLNAEISDGTMDVSLYSFAGQLLEKKRIFGGGGVVDSVDVFSTRGLVPGMYMVKVETEDAVQSDKILVHN</sequence>
<dbReference type="Proteomes" id="UP000184164">
    <property type="component" value="Unassembled WGS sequence"/>
</dbReference>
<keyword evidence="2" id="KW-1185">Reference proteome</keyword>
<protein>
    <submittedName>
        <fullName evidence="1">Por secretion system C-terminal sorting domain-containing protein</fullName>
    </submittedName>
</protein>
<reference evidence="1 2" key="1">
    <citation type="submission" date="2016-11" db="EMBL/GenBank/DDBJ databases">
        <authorList>
            <person name="Jaros S."/>
            <person name="Januszkiewicz K."/>
            <person name="Wedrychowicz H."/>
        </authorList>
    </citation>
    <scope>NUCLEOTIDE SEQUENCE [LARGE SCALE GENOMIC DNA]</scope>
    <source>
        <strain evidence="1 2">DSM 26910</strain>
    </source>
</reference>
<gene>
    <name evidence="1" type="ORF">SAMN05444274_102491</name>
</gene>
<accession>A0A1M4WM72</accession>
<proteinExistence type="predicted"/>
<organism evidence="1 2">
    <name type="scientific">Mariniphaga anaerophila</name>
    <dbReference type="NCBI Taxonomy" id="1484053"/>
    <lineage>
        <taxon>Bacteria</taxon>
        <taxon>Pseudomonadati</taxon>
        <taxon>Bacteroidota</taxon>
        <taxon>Bacteroidia</taxon>
        <taxon>Marinilabiliales</taxon>
        <taxon>Prolixibacteraceae</taxon>
        <taxon>Mariniphaga</taxon>
    </lineage>
</organism>
<dbReference type="InterPro" id="IPR026444">
    <property type="entry name" value="Secre_tail"/>
</dbReference>
<dbReference type="STRING" id="1484053.SAMN05444274_102491"/>
<name>A0A1M4WM72_9BACT</name>
<dbReference type="EMBL" id="FQUM01000002">
    <property type="protein sequence ID" value="SHE82336.1"/>
    <property type="molecule type" value="Genomic_DNA"/>
</dbReference>
<dbReference type="RefSeq" id="WP_072999710.1">
    <property type="nucleotide sequence ID" value="NZ_FQUM01000002.1"/>
</dbReference>
<evidence type="ECO:0000313" key="2">
    <source>
        <dbReference type="Proteomes" id="UP000184164"/>
    </source>
</evidence>
<dbReference type="NCBIfam" id="TIGR04183">
    <property type="entry name" value="Por_Secre_tail"/>
    <property type="match status" value="1"/>
</dbReference>
<evidence type="ECO:0000313" key="1">
    <source>
        <dbReference type="EMBL" id="SHE82336.1"/>
    </source>
</evidence>
<dbReference type="AlphaFoldDB" id="A0A1M4WM72"/>
<dbReference type="OrthoDB" id="9792152at2"/>